<protein>
    <submittedName>
        <fullName evidence="1">366_t:CDS:1</fullName>
    </submittedName>
</protein>
<evidence type="ECO:0000313" key="2">
    <source>
        <dbReference type="Proteomes" id="UP000789375"/>
    </source>
</evidence>
<sequence>LAIAIYKLGLSFTFTFSYDVKGLSSLAFEFKIQDMETIKVTFREASSKNIIIPNVKVIYFSSKYVLTEINKQLLRLPNFNVNNLKKMSNE</sequence>
<dbReference type="EMBL" id="CAJVPP010003540">
    <property type="protein sequence ID" value="CAG8631976.1"/>
    <property type="molecule type" value="Genomic_DNA"/>
</dbReference>
<evidence type="ECO:0000313" key="1">
    <source>
        <dbReference type="EMBL" id="CAG8631976.1"/>
    </source>
</evidence>
<gene>
    <name evidence="1" type="ORF">FMOSSE_LOCUS10534</name>
</gene>
<comment type="caution">
    <text evidence="1">The sequence shown here is derived from an EMBL/GenBank/DDBJ whole genome shotgun (WGS) entry which is preliminary data.</text>
</comment>
<feature type="non-terminal residue" evidence="1">
    <location>
        <position position="90"/>
    </location>
</feature>
<accession>A0A9N9D9M3</accession>
<reference evidence="1" key="1">
    <citation type="submission" date="2021-06" db="EMBL/GenBank/DDBJ databases">
        <authorList>
            <person name="Kallberg Y."/>
            <person name="Tangrot J."/>
            <person name="Rosling A."/>
        </authorList>
    </citation>
    <scope>NUCLEOTIDE SEQUENCE</scope>
    <source>
        <strain evidence="1">87-6 pot B 2015</strain>
    </source>
</reference>
<organism evidence="1 2">
    <name type="scientific">Funneliformis mosseae</name>
    <name type="common">Endomycorrhizal fungus</name>
    <name type="synonym">Glomus mosseae</name>
    <dbReference type="NCBI Taxonomy" id="27381"/>
    <lineage>
        <taxon>Eukaryota</taxon>
        <taxon>Fungi</taxon>
        <taxon>Fungi incertae sedis</taxon>
        <taxon>Mucoromycota</taxon>
        <taxon>Glomeromycotina</taxon>
        <taxon>Glomeromycetes</taxon>
        <taxon>Glomerales</taxon>
        <taxon>Glomeraceae</taxon>
        <taxon>Funneliformis</taxon>
    </lineage>
</organism>
<proteinExistence type="predicted"/>
<keyword evidence="2" id="KW-1185">Reference proteome</keyword>
<name>A0A9N9D9M3_FUNMO</name>
<dbReference type="Proteomes" id="UP000789375">
    <property type="component" value="Unassembled WGS sequence"/>
</dbReference>
<dbReference type="AlphaFoldDB" id="A0A9N9D9M3"/>